<comment type="similarity">
    <text evidence="9">Belongs to the class-I aminoacyl-tRNA synthetase family.</text>
</comment>
<dbReference type="InterPro" id="IPR001412">
    <property type="entry name" value="aa-tRNA-synth_I_CS"/>
</dbReference>
<dbReference type="GO" id="GO:0005634">
    <property type="term" value="C:nucleus"/>
    <property type="evidence" value="ECO:0007669"/>
    <property type="project" value="UniProtKB-SubCell"/>
</dbReference>
<evidence type="ECO:0000256" key="10">
    <source>
        <dbReference type="SAM" id="Coils"/>
    </source>
</evidence>
<comment type="caution">
    <text evidence="14">The sequence shown here is derived from an EMBL/GenBank/DDBJ whole genome shotgun (WGS) entry which is preliminary data.</text>
</comment>
<dbReference type="OMA" id="MKNICLW"/>
<dbReference type="Pfam" id="PF00750">
    <property type="entry name" value="tRNA-synt_1d"/>
    <property type="match status" value="1"/>
</dbReference>
<organism evidence="14 15">
    <name type="scientific">Haemaphysalis longicornis</name>
    <name type="common">Bush tick</name>
    <dbReference type="NCBI Taxonomy" id="44386"/>
    <lineage>
        <taxon>Eukaryota</taxon>
        <taxon>Metazoa</taxon>
        <taxon>Ecdysozoa</taxon>
        <taxon>Arthropoda</taxon>
        <taxon>Chelicerata</taxon>
        <taxon>Arachnida</taxon>
        <taxon>Acari</taxon>
        <taxon>Parasitiformes</taxon>
        <taxon>Ixodida</taxon>
        <taxon>Ixodoidea</taxon>
        <taxon>Ixodidae</taxon>
        <taxon>Haemaphysalinae</taxon>
        <taxon>Haemaphysalis</taxon>
    </lineage>
</organism>
<keyword evidence="15" id="KW-1185">Reference proteome</keyword>
<dbReference type="GO" id="GO:0006420">
    <property type="term" value="P:arginyl-tRNA aminoacylation"/>
    <property type="evidence" value="ECO:0007669"/>
    <property type="project" value="InterPro"/>
</dbReference>
<dbReference type="InterPro" id="IPR012890">
    <property type="entry name" value="GCFC2-like"/>
</dbReference>
<dbReference type="InterPro" id="IPR022783">
    <property type="entry name" value="GCFC_dom"/>
</dbReference>
<accession>A0A9J6H2C9</accession>
<evidence type="ECO:0000259" key="13">
    <source>
        <dbReference type="Pfam" id="PF07842"/>
    </source>
</evidence>
<dbReference type="InterPro" id="IPR014729">
    <property type="entry name" value="Rossmann-like_a/b/a_fold"/>
</dbReference>
<sequence>MRHAPSVGSYTLTACQLCTTQNLIRALDDCLIHCRLAQAGETEVFKVRKSTYSRRLAKQLERDRKKKLREATRVEVKPEPDPVPTAPPEKPAARPFSDELEIKIKNTFKILNSEEAKGSDSEEEEDGEGDGPRYRRGLRNVIQSGVIPDAATIYALKKQRQMAREMGDFVPLEQEDQKGGRNDEEDQSEDEEGRINFTVNTAALEKQRAREALIQAQEEHSGDEVAREDVAELDRWEQEQMKKGVSTAPASAPLSPSSSLSKRTVPAYFTEPVPPSMTAQDRKNLTSQAVLERVTDRLRTVREMLELHRRQKTQALTDLEVAAETISRLREEQPQLADDFRFFQEMRSYAADLIECLDAKTPVILALEGRMMSLLCQRSERLVQRRHQDVRDQSDECSLAVKGLRGVPVEPANNRGSQQRSWRAAEREGRRVRRRKAREAQQQGLVQQRSLAHYEGMSTDDEQPDTERMAFDKERELILDDARHVFEDVTEQFSGVAALKHRFEVWKTDYGQSYEQAYIPLCLVKLLVPFVRLHMVAWNPIEKPEMPESFGWYETLLFYGNDSPDDPDLCLLPRVVERVLLPKMAALAEKVWDPLSSTQTLNLVRTAKKLSEDYPTVGAHSRHTQNFLAKVAARISRAIDEDVYIPLYPKEVLENRSAAPAAFLHRQFWSCLKLMKNVLSWQGLLAEEPLKELSLCSLLNRYLIVALQACLSQRDTVEKCNRVVSTLPTAWLRGEPLPQLELLTRFLRLYQQHLEGLCTSSSTLGPDMHARAHVEIRVFSPLSSVLLKEALRSPGCMPQLVASPLRLVVDFSSPNVAKPFHVGHLRSTLLGHSLCNMLAIAGHRVTRLNYLGDWGTQCSAC</sequence>
<evidence type="ECO:0000256" key="9">
    <source>
        <dbReference type="RuleBase" id="RU363038"/>
    </source>
</evidence>
<feature type="domain" description="GCF C-terminal" evidence="13">
    <location>
        <begin position="498"/>
        <end position="703"/>
    </location>
</feature>
<evidence type="ECO:0000256" key="5">
    <source>
        <dbReference type="ARBA" id="ARBA00022840"/>
    </source>
</evidence>
<dbReference type="PRINTS" id="PR01038">
    <property type="entry name" value="TRNASYNTHARG"/>
</dbReference>
<keyword evidence="6 9" id="KW-0030">Aminoacyl-tRNA synthetase</keyword>
<dbReference type="PANTHER" id="PTHR12214:SF0">
    <property type="entry name" value="LD29489P"/>
    <property type="match status" value="1"/>
</dbReference>
<dbReference type="InterPro" id="IPR001278">
    <property type="entry name" value="Arg-tRNA-ligase"/>
</dbReference>
<dbReference type="GO" id="GO:0005524">
    <property type="term" value="F:ATP binding"/>
    <property type="evidence" value="ECO:0007669"/>
    <property type="project" value="UniProtKB-KW"/>
</dbReference>
<evidence type="ECO:0000256" key="3">
    <source>
        <dbReference type="ARBA" id="ARBA00022598"/>
    </source>
</evidence>
<keyword evidence="5 9" id="KW-0067">ATP-binding</keyword>
<gene>
    <name evidence="14" type="ORF">HPB48_003161</name>
</gene>
<keyword evidence="10" id="KW-0175">Coiled coil</keyword>
<keyword evidence="9" id="KW-0648">Protein biosynthesis</keyword>
<feature type="compositionally biased region" description="Low complexity" evidence="11">
    <location>
        <begin position="248"/>
        <end position="261"/>
    </location>
</feature>
<evidence type="ECO:0000256" key="11">
    <source>
        <dbReference type="SAM" id="MobiDB-lite"/>
    </source>
</evidence>
<feature type="compositionally biased region" description="Basic and acidic residues" evidence="11">
    <location>
        <begin position="60"/>
        <end position="80"/>
    </location>
</feature>
<evidence type="ECO:0000259" key="12">
    <source>
        <dbReference type="Pfam" id="PF00750"/>
    </source>
</evidence>
<dbReference type="GO" id="GO:0000398">
    <property type="term" value="P:mRNA splicing, via spliceosome"/>
    <property type="evidence" value="ECO:0007669"/>
    <property type="project" value="InterPro"/>
</dbReference>
<reference evidence="14 15" key="1">
    <citation type="journal article" date="2020" name="Cell">
        <title>Large-Scale Comparative Analyses of Tick Genomes Elucidate Their Genetic Diversity and Vector Capacities.</title>
        <authorList>
            <consortium name="Tick Genome and Microbiome Consortium (TIGMIC)"/>
            <person name="Jia N."/>
            <person name="Wang J."/>
            <person name="Shi W."/>
            <person name="Du L."/>
            <person name="Sun Y."/>
            <person name="Zhan W."/>
            <person name="Jiang J.F."/>
            <person name="Wang Q."/>
            <person name="Zhang B."/>
            <person name="Ji P."/>
            <person name="Bell-Sakyi L."/>
            <person name="Cui X.M."/>
            <person name="Yuan T.T."/>
            <person name="Jiang B.G."/>
            <person name="Yang W.F."/>
            <person name="Lam T.T."/>
            <person name="Chang Q.C."/>
            <person name="Ding S.J."/>
            <person name="Wang X.J."/>
            <person name="Zhu J.G."/>
            <person name="Ruan X.D."/>
            <person name="Zhao L."/>
            <person name="Wei J.T."/>
            <person name="Ye R.Z."/>
            <person name="Que T.C."/>
            <person name="Du C.H."/>
            <person name="Zhou Y.H."/>
            <person name="Cheng J.X."/>
            <person name="Dai P.F."/>
            <person name="Guo W.B."/>
            <person name="Han X.H."/>
            <person name="Huang E.J."/>
            <person name="Li L.F."/>
            <person name="Wei W."/>
            <person name="Gao Y.C."/>
            <person name="Liu J.Z."/>
            <person name="Shao H.Z."/>
            <person name="Wang X."/>
            <person name="Wang C.C."/>
            <person name="Yang T.C."/>
            <person name="Huo Q.B."/>
            <person name="Li W."/>
            <person name="Chen H.Y."/>
            <person name="Chen S.E."/>
            <person name="Zhou L.G."/>
            <person name="Ni X.B."/>
            <person name="Tian J.H."/>
            <person name="Sheng Y."/>
            <person name="Liu T."/>
            <person name="Pan Y.S."/>
            <person name="Xia L.Y."/>
            <person name="Li J."/>
            <person name="Zhao F."/>
            <person name="Cao W.C."/>
        </authorList>
    </citation>
    <scope>NUCLEOTIDE SEQUENCE [LARGE SCALE GENOMIC DNA]</scope>
    <source>
        <strain evidence="14">HaeL-2018</strain>
    </source>
</reference>
<dbReference type="InterPro" id="IPR035684">
    <property type="entry name" value="ArgRS_core"/>
</dbReference>
<feature type="region of interest" description="Disordered" evidence="11">
    <location>
        <begin position="169"/>
        <end position="192"/>
    </location>
</feature>
<feature type="compositionally biased region" description="Acidic residues" evidence="11">
    <location>
        <begin position="183"/>
        <end position="192"/>
    </location>
</feature>
<dbReference type="OrthoDB" id="429427at2759"/>
<evidence type="ECO:0000256" key="8">
    <source>
        <dbReference type="ARBA" id="ARBA00033033"/>
    </source>
</evidence>
<keyword evidence="7" id="KW-0539">Nucleus</keyword>
<evidence type="ECO:0000256" key="2">
    <source>
        <dbReference type="ARBA" id="ARBA00010801"/>
    </source>
</evidence>
<feature type="coiled-coil region" evidence="10">
    <location>
        <begin position="291"/>
        <end position="332"/>
    </location>
</feature>
<name>A0A9J6H2C9_HAELO</name>
<dbReference type="SUPFAM" id="SSF52374">
    <property type="entry name" value="Nucleotidylyl transferase"/>
    <property type="match status" value="1"/>
</dbReference>
<keyword evidence="3 9" id="KW-0436">Ligase</keyword>
<evidence type="ECO:0000256" key="6">
    <source>
        <dbReference type="ARBA" id="ARBA00023146"/>
    </source>
</evidence>
<dbReference type="PROSITE" id="PS00178">
    <property type="entry name" value="AA_TRNA_LIGASE_I"/>
    <property type="match status" value="1"/>
</dbReference>
<comment type="similarity">
    <text evidence="2">Belongs to the GCF family.</text>
</comment>
<dbReference type="EMBL" id="JABSTR010000011">
    <property type="protein sequence ID" value="KAH9381184.1"/>
    <property type="molecule type" value="Genomic_DNA"/>
</dbReference>
<dbReference type="PROSITE" id="PS51257">
    <property type="entry name" value="PROKAR_LIPOPROTEIN"/>
    <property type="match status" value="1"/>
</dbReference>
<evidence type="ECO:0000313" key="14">
    <source>
        <dbReference type="EMBL" id="KAH9381184.1"/>
    </source>
</evidence>
<feature type="domain" description="Arginyl-tRNA synthetase catalytic core" evidence="12">
    <location>
        <begin position="806"/>
        <end position="857"/>
    </location>
</feature>
<feature type="region of interest" description="Disordered" evidence="11">
    <location>
        <begin position="408"/>
        <end position="439"/>
    </location>
</feature>
<evidence type="ECO:0000313" key="15">
    <source>
        <dbReference type="Proteomes" id="UP000821853"/>
    </source>
</evidence>
<keyword evidence="4 9" id="KW-0547">Nucleotide-binding</keyword>
<feature type="compositionally biased region" description="Pro residues" evidence="11">
    <location>
        <begin position="81"/>
        <end position="90"/>
    </location>
</feature>
<evidence type="ECO:0000256" key="4">
    <source>
        <dbReference type="ARBA" id="ARBA00022741"/>
    </source>
</evidence>
<dbReference type="GO" id="GO:0004814">
    <property type="term" value="F:arginine-tRNA ligase activity"/>
    <property type="evidence" value="ECO:0007669"/>
    <property type="project" value="InterPro"/>
</dbReference>
<dbReference type="PANTHER" id="PTHR12214">
    <property type="entry name" value="GC-RICH SEQUENCE DNA-BINDING FACTOR"/>
    <property type="match status" value="1"/>
</dbReference>
<dbReference type="VEuPathDB" id="VectorBase:HLOH_051846"/>
<dbReference type="Proteomes" id="UP000821853">
    <property type="component" value="Chromosome 9"/>
</dbReference>
<feature type="region of interest" description="Disordered" evidence="11">
    <location>
        <begin position="239"/>
        <end position="261"/>
    </location>
</feature>
<dbReference type="AlphaFoldDB" id="A0A9J6H2C9"/>
<comment type="subcellular location">
    <subcellularLocation>
        <location evidence="1">Nucleus</location>
    </subcellularLocation>
</comment>
<dbReference type="Gene3D" id="3.40.50.620">
    <property type="entry name" value="HUPs"/>
    <property type="match status" value="1"/>
</dbReference>
<evidence type="ECO:0000256" key="1">
    <source>
        <dbReference type="ARBA" id="ARBA00004123"/>
    </source>
</evidence>
<dbReference type="GO" id="GO:0003677">
    <property type="term" value="F:DNA binding"/>
    <property type="evidence" value="ECO:0007669"/>
    <property type="project" value="InterPro"/>
</dbReference>
<protein>
    <recommendedName>
        <fullName evidence="8">Arginyl-tRNA synthetase</fullName>
    </recommendedName>
</protein>
<dbReference type="Pfam" id="PF07842">
    <property type="entry name" value="GCFC"/>
    <property type="match status" value="1"/>
</dbReference>
<evidence type="ECO:0000256" key="7">
    <source>
        <dbReference type="ARBA" id="ARBA00023242"/>
    </source>
</evidence>
<feature type="region of interest" description="Disordered" evidence="11">
    <location>
        <begin position="111"/>
        <end position="135"/>
    </location>
</feature>
<feature type="region of interest" description="Disordered" evidence="11">
    <location>
        <begin position="60"/>
        <end position="97"/>
    </location>
</feature>
<proteinExistence type="inferred from homology"/>